<feature type="domain" description="PIN" evidence="1">
    <location>
        <begin position="7"/>
        <end position="131"/>
    </location>
</feature>
<evidence type="ECO:0000259" key="1">
    <source>
        <dbReference type="Pfam" id="PF01850"/>
    </source>
</evidence>
<dbReference type="Pfam" id="PF01850">
    <property type="entry name" value="PIN"/>
    <property type="match status" value="1"/>
</dbReference>
<dbReference type="SUPFAM" id="SSF88723">
    <property type="entry name" value="PIN domain-like"/>
    <property type="match status" value="1"/>
</dbReference>
<organism evidence="2 3">
    <name type="scientific">Devosia nanyangense</name>
    <dbReference type="NCBI Taxonomy" id="1228055"/>
    <lineage>
        <taxon>Bacteria</taxon>
        <taxon>Pseudomonadati</taxon>
        <taxon>Pseudomonadota</taxon>
        <taxon>Alphaproteobacteria</taxon>
        <taxon>Hyphomicrobiales</taxon>
        <taxon>Devosiaceae</taxon>
        <taxon>Devosia</taxon>
    </lineage>
</organism>
<dbReference type="InterPro" id="IPR002716">
    <property type="entry name" value="PIN_dom"/>
</dbReference>
<accession>A0A933NXQ1</accession>
<dbReference type="Proteomes" id="UP000782610">
    <property type="component" value="Unassembled WGS sequence"/>
</dbReference>
<evidence type="ECO:0000313" key="3">
    <source>
        <dbReference type="Proteomes" id="UP000782610"/>
    </source>
</evidence>
<sequence length="161" mass="17512">MSEPRRVYLDTNIFIVLREHHGPESEQLVALAQASSQTGRARLVTSELTLAELLVKPMADGESDLARDYEQMIGGADWLTVLPVGRDVLRRAASLRSRHRGLKLPDAIHIGSALAGACSRVLTSDTGIKDTQLVRAEGTAPLTLVRPDLPSLIALARWIAE</sequence>
<dbReference type="InterPro" id="IPR029060">
    <property type="entry name" value="PIN-like_dom_sf"/>
</dbReference>
<proteinExistence type="predicted"/>
<protein>
    <submittedName>
        <fullName evidence="2">PIN domain-containing protein</fullName>
    </submittedName>
</protein>
<name>A0A933NXQ1_9HYPH</name>
<dbReference type="Gene3D" id="3.40.50.1010">
    <property type="entry name" value="5'-nuclease"/>
    <property type="match status" value="1"/>
</dbReference>
<dbReference type="EMBL" id="JACRAF010000046">
    <property type="protein sequence ID" value="MBI4923164.1"/>
    <property type="molecule type" value="Genomic_DNA"/>
</dbReference>
<gene>
    <name evidence="2" type="ORF">HY834_15585</name>
</gene>
<dbReference type="AlphaFoldDB" id="A0A933NXQ1"/>
<comment type="caution">
    <text evidence="2">The sequence shown here is derived from an EMBL/GenBank/DDBJ whole genome shotgun (WGS) entry which is preliminary data.</text>
</comment>
<evidence type="ECO:0000313" key="2">
    <source>
        <dbReference type="EMBL" id="MBI4923164.1"/>
    </source>
</evidence>
<reference evidence="2" key="1">
    <citation type="submission" date="2020-07" db="EMBL/GenBank/DDBJ databases">
        <title>Huge and variable diversity of episymbiotic CPR bacteria and DPANN archaea in groundwater ecosystems.</title>
        <authorList>
            <person name="He C.Y."/>
            <person name="Keren R."/>
            <person name="Whittaker M."/>
            <person name="Farag I.F."/>
            <person name="Doudna J."/>
            <person name="Cate J.H.D."/>
            <person name="Banfield J.F."/>
        </authorList>
    </citation>
    <scope>NUCLEOTIDE SEQUENCE</scope>
    <source>
        <strain evidence="2">NC_groundwater_1586_Pr3_B-0.1um_66_15</strain>
    </source>
</reference>